<dbReference type="KEGG" id="mpp:MICPUCDRAFT_58678"/>
<feature type="transmembrane region" description="Helical" evidence="1">
    <location>
        <begin position="67"/>
        <end position="87"/>
    </location>
</feature>
<evidence type="ECO:0000313" key="2">
    <source>
        <dbReference type="EMBL" id="EEH56273.1"/>
    </source>
</evidence>
<reference evidence="2 3" key="1">
    <citation type="journal article" date="2009" name="Science">
        <title>Green evolution and dynamic adaptations revealed by genomes of the marine picoeukaryotes Micromonas.</title>
        <authorList>
            <person name="Worden A.Z."/>
            <person name="Lee J.H."/>
            <person name="Mock T."/>
            <person name="Rouze P."/>
            <person name="Simmons M.P."/>
            <person name="Aerts A.L."/>
            <person name="Allen A.E."/>
            <person name="Cuvelier M.L."/>
            <person name="Derelle E."/>
            <person name="Everett M.V."/>
            <person name="Foulon E."/>
            <person name="Grimwood J."/>
            <person name="Gundlach H."/>
            <person name="Henrissat B."/>
            <person name="Napoli C."/>
            <person name="McDonald S.M."/>
            <person name="Parker M.S."/>
            <person name="Rombauts S."/>
            <person name="Salamov A."/>
            <person name="Von Dassow P."/>
            <person name="Badger J.H."/>
            <person name="Coutinho P.M."/>
            <person name="Demir E."/>
            <person name="Dubchak I."/>
            <person name="Gentemann C."/>
            <person name="Eikrem W."/>
            <person name="Gready J.E."/>
            <person name="John U."/>
            <person name="Lanier W."/>
            <person name="Lindquist E.A."/>
            <person name="Lucas S."/>
            <person name="Mayer K.F."/>
            <person name="Moreau H."/>
            <person name="Not F."/>
            <person name="Otillar R."/>
            <person name="Panaud O."/>
            <person name="Pangilinan J."/>
            <person name="Paulsen I."/>
            <person name="Piegu B."/>
            <person name="Poliakov A."/>
            <person name="Robbens S."/>
            <person name="Schmutz J."/>
            <person name="Toulza E."/>
            <person name="Wyss T."/>
            <person name="Zelensky A."/>
            <person name="Zhou K."/>
            <person name="Armbrust E.V."/>
            <person name="Bhattacharya D."/>
            <person name="Goodenough U.W."/>
            <person name="Van de Peer Y."/>
            <person name="Grigoriev I.V."/>
        </authorList>
    </citation>
    <scope>NUCLEOTIDE SEQUENCE [LARGE SCALE GENOMIC DNA]</scope>
    <source>
        <strain evidence="2 3">CCMP1545</strain>
    </source>
</reference>
<dbReference type="AlphaFoldDB" id="C1MU60"/>
<evidence type="ECO:0000256" key="1">
    <source>
        <dbReference type="SAM" id="Phobius"/>
    </source>
</evidence>
<accession>C1MU60</accession>
<name>C1MU60_MICPC</name>
<keyword evidence="1" id="KW-0812">Transmembrane</keyword>
<proteinExistence type="predicted"/>
<dbReference type="RefSeq" id="XP_003059141.1">
    <property type="nucleotide sequence ID" value="XM_003059095.1"/>
</dbReference>
<dbReference type="GeneID" id="9684878"/>
<dbReference type="EMBL" id="GG663740">
    <property type="protein sequence ID" value="EEH56273.1"/>
    <property type="molecule type" value="Genomic_DNA"/>
</dbReference>
<protein>
    <submittedName>
        <fullName evidence="2">Predicted protein</fullName>
    </submittedName>
</protein>
<gene>
    <name evidence="2" type="ORF">MICPUCDRAFT_58678</name>
</gene>
<organism evidence="3">
    <name type="scientific">Micromonas pusilla (strain CCMP1545)</name>
    <name type="common">Picoplanktonic green alga</name>
    <dbReference type="NCBI Taxonomy" id="564608"/>
    <lineage>
        <taxon>Eukaryota</taxon>
        <taxon>Viridiplantae</taxon>
        <taxon>Chlorophyta</taxon>
        <taxon>Mamiellophyceae</taxon>
        <taxon>Mamiellales</taxon>
        <taxon>Mamiellaceae</taxon>
        <taxon>Micromonas</taxon>
    </lineage>
</organism>
<dbReference type="Proteomes" id="UP000001876">
    <property type="component" value="Unassembled WGS sequence"/>
</dbReference>
<keyword evidence="1" id="KW-0472">Membrane</keyword>
<evidence type="ECO:0000313" key="3">
    <source>
        <dbReference type="Proteomes" id="UP000001876"/>
    </source>
</evidence>
<keyword evidence="1" id="KW-1133">Transmembrane helix</keyword>
<keyword evidence="3" id="KW-1185">Reference proteome</keyword>
<sequence>MNSQLAWGTPGTADSPLWFALPRSFVLVPLFYLRYGIFFRWHGYGPYRCNVVGVCAPLPGPNELGFIATWPGVFVDVFVLTFVMVLAECKLALSWRLWRAQLSRESNAGVLPGGARRASD</sequence>